<keyword evidence="1 3" id="KW-0808">Transferase</keyword>
<evidence type="ECO:0000313" key="4">
    <source>
        <dbReference type="Proteomes" id="UP000428803"/>
    </source>
</evidence>
<dbReference type="Pfam" id="PF13181">
    <property type="entry name" value="TPR_8"/>
    <property type="match status" value="1"/>
</dbReference>
<dbReference type="SMART" id="SM00028">
    <property type="entry name" value="TPR"/>
    <property type="match status" value="4"/>
</dbReference>
<dbReference type="PANTHER" id="PTHR12788">
    <property type="entry name" value="PROTEIN-TYROSINE SULFOTRANSFERASE 2"/>
    <property type="match status" value="1"/>
</dbReference>
<dbReference type="Pfam" id="PF14559">
    <property type="entry name" value="TPR_19"/>
    <property type="match status" value="1"/>
</dbReference>
<organism evidence="3 4">
    <name type="scientific">Sphingorhabdus lacus</name>
    <dbReference type="NCBI Taxonomy" id="392610"/>
    <lineage>
        <taxon>Bacteria</taxon>
        <taxon>Pseudomonadati</taxon>
        <taxon>Pseudomonadota</taxon>
        <taxon>Alphaproteobacteria</taxon>
        <taxon>Sphingomonadales</taxon>
        <taxon>Sphingomonadaceae</taxon>
        <taxon>Sphingorhabdus</taxon>
    </lineage>
</organism>
<keyword evidence="4" id="KW-1185">Reference proteome</keyword>
<dbReference type="InterPro" id="IPR026634">
    <property type="entry name" value="TPST-like"/>
</dbReference>
<evidence type="ECO:0000256" key="2">
    <source>
        <dbReference type="PROSITE-ProRule" id="PRU00339"/>
    </source>
</evidence>
<dbReference type="InterPro" id="IPR011990">
    <property type="entry name" value="TPR-like_helical_dom_sf"/>
</dbReference>
<dbReference type="SUPFAM" id="SSF52540">
    <property type="entry name" value="P-loop containing nucleoside triphosphate hydrolases"/>
    <property type="match status" value="1"/>
</dbReference>
<dbReference type="RefSeq" id="WP_158897650.1">
    <property type="nucleotide sequence ID" value="NZ_CP035733.1"/>
</dbReference>
<dbReference type="EMBL" id="CP035733">
    <property type="protein sequence ID" value="QGY79352.1"/>
    <property type="molecule type" value="Genomic_DNA"/>
</dbReference>
<dbReference type="AlphaFoldDB" id="A0A6I6L9Y6"/>
<sequence length="544" mass="60639">MTVDTARQSIDAALRNPQLIEAALALSEDRLHDAEPLLRGTLREDPTDVAAIRMMAELAARIGRLKDSEALLRRALELAPSFGAARANLATVLYKQNRFPEALEQLDAVLAVEGDNPAQQNLKAAALGRIGGYAEAIGLYRDLIERFPDHAKLWMSFGHMLKTVGEQDSSIAAYRRALKVEPTLGEVWWSLANLKTVQFSDEDMTAMQAALSNAGLSDEDKFHLHFALGKASEDRAFFEEAFAHYAAGNALRSAELQHEPDTVTAQVDHVVRTVTPEFLAARKGAGHRAADPIFIIGMPRAGSTLIEQILSSHSLIEGTMELPDIPAMAMREARELEGGKGKDVGAPWLAAVADMAPERLTALGAEYIERTQIQRKTAKPFFIDKLPNNWAYLGFIRLILPSAKIIDARRHPLDCCFSNFRQHFAKGQAFSYDLTHMGRYYSDYVRAMAHFDAVLPGYVHRVIHEELLEDPEGEIRRLLAFLDVPFEEDCLNFHANTRAVRTASSEQVRRPINRDGVDQWKPYEHHLDPLKTALGSTWITYPAL</sequence>
<dbReference type="PANTHER" id="PTHR12788:SF10">
    <property type="entry name" value="PROTEIN-TYROSINE SULFOTRANSFERASE"/>
    <property type="match status" value="1"/>
</dbReference>
<dbReference type="InterPro" id="IPR019734">
    <property type="entry name" value="TPR_rpt"/>
</dbReference>
<proteinExistence type="predicted"/>
<reference evidence="4" key="1">
    <citation type="submission" date="2019-01" db="EMBL/GenBank/DDBJ databases">
        <title>Sphingorhabdus lacus sp.nov., isolated from an oligotrophic freshwater lake.</title>
        <authorList>
            <person name="Park M."/>
        </authorList>
    </citation>
    <scope>NUCLEOTIDE SEQUENCE [LARGE SCALE GENOMIC DNA]</scope>
    <source>
        <strain evidence="4">IMCC1753</strain>
    </source>
</reference>
<evidence type="ECO:0000256" key="1">
    <source>
        <dbReference type="ARBA" id="ARBA00022679"/>
    </source>
</evidence>
<dbReference type="Proteomes" id="UP000428803">
    <property type="component" value="Chromosome"/>
</dbReference>
<dbReference type="Gene3D" id="3.40.50.300">
    <property type="entry name" value="P-loop containing nucleotide triphosphate hydrolases"/>
    <property type="match status" value="1"/>
</dbReference>
<dbReference type="SUPFAM" id="SSF48452">
    <property type="entry name" value="TPR-like"/>
    <property type="match status" value="1"/>
</dbReference>
<dbReference type="Pfam" id="PF13469">
    <property type="entry name" value="Sulfotransfer_3"/>
    <property type="match status" value="1"/>
</dbReference>
<protein>
    <submittedName>
        <fullName evidence="3">Sulfotransferase family protein</fullName>
    </submittedName>
</protein>
<dbReference type="OrthoDB" id="9800698at2"/>
<accession>A0A6I6L9Y6</accession>
<evidence type="ECO:0000313" key="3">
    <source>
        <dbReference type="EMBL" id="QGY79352.1"/>
    </source>
</evidence>
<dbReference type="PROSITE" id="PS50005">
    <property type="entry name" value="TPR"/>
    <property type="match status" value="1"/>
</dbReference>
<dbReference type="GO" id="GO:0008476">
    <property type="term" value="F:protein-tyrosine sulfotransferase activity"/>
    <property type="evidence" value="ECO:0007669"/>
    <property type="project" value="InterPro"/>
</dbReference>
<dbReference type="Gene3D" id="1.25.40.10">
    <property type="entry name" value="Tetratricopeptide repeat domain"/>
    <property type="match status" value="2"/>
</dbReference>
<gene>
    <name evidence="3" type="ORF">EUU25_01160</name>
</gene>
<name>A0A6I6L9Y6_9SPHN</name>
<keyword evidence="2" id="KW-0802">TPR repeat</keyword>
<dbReference type="InterPro" id="IPR027417">
    <property type="entry name" value="P-loop_NTPase"/>
</dbReference>
<feature type="repeat" description="TPR" evidence="2">
    <location>
        <begin position="151"/>
        <end position="184"/>
    </location>
</feature>
<dbReference type="KEGG" id="slaa:EUU25_01160"/>